<dbReference type="Proteomes" id="UP000433483">
    <property type="component" value="Unassembled WGS sequence"/>
</dbReference>
<evidence type="ECO:0000313" key="2">
    <source>
        <dbReference type="EMBL" id="KAE8934266.1"/>
    </source>
</evidence>
<evidence type="ECO:0000313" key="6">
    <source>
        <dbReference type="EMBL" id="KAE9137398.1"/>
    </source>
</evidence>
<dbReference type="EMBL" id="QXFY01000917">
    <property type="protein sequence ID" value="KAE9333039.1"/>
    <property type="molecule type" value="Genomic_DNA"/>
</dbReference>
<evidence type="ECO:0000313" key="7">
    <source>
        <dbReference type="EMBL" id="KAE9202910.1"/>
    </source>
</evidence>
<feature type="compositionally biased region" description="Basic and acidic residues" evidence="1">
    <location>
        <begin position="198"/>
        <end position="207"/>
    </location>
</feature>
<dbReference type="EMBL" id="QXGD01000927">
    <property type="protein sequence ID" value="KAE9220015.1"/>
    <property type="molecule type" value="Genomic_DNA"/>
</dbReference>
<dbReference type="EMBL" id="QXGB01000846">
    <property type="protein sequence ID" value="KAE9202910.1"/>
    <property type="molecule type" value="Genomic_DNA"/>
</dbReference>
<reference evidence="18 19" key="1">
    <citation type="submission" date="2018-09" db="EMBL/GenBank/DDBJ databases">
        <title>Genomic investigation of the strawberry pathogen Phytophthora fragariae indicates pathogenicity is determined by transcriptional variation in three key races.</title>
        <authorList>
            <person name="Adams T.M."/>
            <person name="Armitage A.D."/>
            <person name="Sobczyk M.K."/>
            <person name="Bates H.J."/>
            <person name="Dunwell J.M."/>
            <person name="Nellist C.F."/>
            <person name="Harrison R.J."/>
        </authorList>
    </citation>
    <scope>NUCLEOTIDE SEQUENCE [LARGE SCALE GENOMIC DNA]</scope>
    <source>
        <strain evidence="10 14">A4</strain>
        <strain evidence="8 15">BC-1</strain>
        <strain evidence="9 19">BC-23</strain>
        <strain evidence="7 13">NOV-27</strain>
        <strain evidence="6 16">NOV-5</strain>
        <strain evidence="4 17">NOV-71</strain>
        <strain evidence="11 20">NOV-77</strain>
        <strain evidence="2 12">NOV-9</strain>
        <strain evidence="5 21">ONT-3</strain>
        <strain evidence="3 18">SCRP245</strain>
    </source>
</reference>
<evidence type="ECO:0000313" key="3">
    <source>
        <dbReference type="EMBL" id="KAE9003192.1"/>
    </source>
</evidence>
<dbReference type="Proteomes" id="UP000429523">
    <property type="component" value="Unassembled WGS sequence"/>
</dbReference>
<dbReference type="Proteomes" id="UP000441208">
    <property type="component" value="Unassembled WGS sequence"/>
</dbReference>
<evidence type="ECO:0000313" key="21">
    <source>
        <dbReference type="Proteomes" id="UP000488956"/>
    </source>
</evidence>
<dbReference type="Proteomes" id="UP000437068">
    <property type="component" value="Unassembled WGS sequence"/>
</dbReference>
<dbReference type="Proteomes" id="UP000486351">
    <property type="component" value="Unassembled WGS sequence"/>
</dbReference>
<accession>A0A6A3K9S9</accession>
<gene>
    <name evidence="10" type="ORF">PF001_g14502</name>
    <name evidence="8" type="ORF">PF002_g16014</name>
    <name evidence="9" type="ORF">PF004_g13380</name>
    <name evidence="7" type="ORF">PF005_g14396</name>
    <name evidence="6" type="ORF">PF006_g14190</name>
    <name evidence="4" type="ORF">PF007_g15386</name>
    <name evidence="11" type="ORF">PF008_g14647</name>
    <name evidence="2" type="ORF">PF009_g15753</name>
    <name evidence="5" type="ORF">PF010_g14645</name>
    <name evidence="3" type="ORF">PF011_g13001</name>
</gene>
<evidence type="ECO:0000313" key="5">
    <source>
        <dbReference type="EMBL" id="KAE9100885.1"/>
    </source>
</evidence>
<dbReference type="Proteomes" id="UP000476176">
    <property type="component" value="Unassembled WGS sequence"/>
</dbReference>
<dbReference type="EMBL" id="QXFZ01000940">
    <property type="protein sequence ID" value="KAE9100766.1"/>
    <property type="molecule type" value="Genomic_DNA"/>
</dbReference>
<dbReference type="EMBL" id="QXGC01000807">
    <property type="protein sequence ID" value="KAE9220305.1"/>
    <property type="molecule type" value="Genomic_DNA"/>
</dbReference>
<name>A0A6A3K9S9_9STRA</name>
<evidence type="ECO:0000313" key="10">
    <source>
        <dbReference type="EMBL" id="KAE9301324.1"/>
    </source>
</evidence>
<feature type="region of interest" description="Disordered" evidence="1">
    <location>
        <begin position="130"/>
        <end position="264"/>
    </location>
</feature>
<organism evidence="3 18">
    <name type="scientific">Phytophthora fragariae</name>
    <dbReference type="NCBI Taxonomy" id="53985"/>
    <lineage>
        <taxon>Eukaryota</taxon>
        <taxon>Sar</taxon>
        <taxon>Stramenopiles</taxon>
        <taxon>Oomycota</taxon>
        <taxon>Peronosporomycetes</taxon>
        <taxon>Peronosporales</taxon>
        <taxon>Peronosporaceae</taxon>
        <taxon>Phytophthora</taxon>
    </lineage>
</organism>
<evidence type="ECO:0000313" key="12">
    <source>
        <dbReference type="Proteomes" id="UP000429523"/>
    </source>
</evidence>
<dbReference type="Proteomes" id="UP000440367">
    <property type="component" value="Unassembled WGS sequence"/>
</dbReference>
<dbReference type="Proteomes" id="UP000460718">
    <property type="component" value="Unassembled WGS sequence"/>
</dbReference>
<evidence type="ECO:0000313" key="16">
    <source>
        <dbReference type="Proteomes" id="UP000440732"/>
    </source>
</evidence>
<dbReference type="EMBL" id="QXFX01000916">
    <property type="protein sequence ID" value="KAE9100885.1"/>
    <property type="molecule type" value="Genomic_DNA"/>
</dbReference>
<sequence>MAWTVNELLRLVRAWEESLKPPKTGSETGKKKKLSVGDLNKDIYERFGAASGGSSNRSLSTVLARKNLLQDSFHFIRDFRDNKDIHGDVDWFSLSTNEQRSIMKTAGGTRVMPMDEHVFSALAKFLVEDDTEAESETEAVGSAASESDGYASEGDKFQQSISRKKPAPKKRVNTRRPARSSTKHGRASGSSALEEETGELKGEEKANPKRRRVTSPKAAPHSDASAKEILGRQSEGLAGFLEKRAEERAKDQERSRQEREVDQRFWAEETEKDRTLLRDLFTHD</sequence>
<evidence type="ECO:0000313" key="4">
    <source>
        <dbReference type="EMBL" id="KAE9100766.1"/>
    </source>
</evidence>
<dbReference type="AlphaFoldDB" id="A0A6A3K9S9"/>
<evidence type="ECO:0000313" key="11">
    <source>
        <dbReference type="EMBL" id="KAE9333039.1"/>
    </source>
</evidence>
<feature type="compositionally biased region" description="Basic and acidic residues" evidence="1">
    <location>
        <begin position="241"/>
        <end position="264"/>
    </location>
</feature>
<evidence type="ECO:0000313" key="18">
    <source>
        <dbReference type="Proteomes" id="UP000460718"/>
    </source>
</evidence>
<dbReference type="EMBL" id="QXGA01000879">
    <property type="protein sequence ID" value="KAE9137398.1"/>
    <property type="molecule type" value="Genomic_DNA"/>
</dbReference>
<dbReference type="EMBL" id="QXGE01000905">
    <property type="protein sequence ID" value="KAE9301324.1"/>
    <property type="molecule type" value="Genomic_DNA"/>
</dbReference>
<dbReference type="EMBL" id="QXGF01000924">
    <property type="protein sequence ID" value="KAE8934266.1"/>
    <property type="molecule type" value="Genomic_DNA"/>
</dbReference>
<evidence type="ECO:0000313" key="8">
    <source>
        <dbReference type="EMBL" id="KAE9220015.1"/>
    </source>
</evidence>
<evidence type="ECO:0000313" key="9">
    <source>
        <dbReference type="EMBL" id="KAE9220305.1"/>
    </source>
</evidence>
<dbReference type="EMBL" id="QXFW01000780">
    <property type="protein sequence ID" value="KAE9003192.1"/>
    <property type="molecule type" value="Genomic_DNA"/>
</dbReference>
<evidence type="ECO:0000313" key="13">
    <source>
        <dbReference type="Proteomes" id="UP000433483"/>
    </source>
</evidence>
<dbReference type="OrthoDB" id="116119at2759"/>
<evidence type="ECO:0000256" key="1">
    <source>
        <dbReference type="SAM" id="MobiDB-lite"/>
    </source>
</evidence>
<evidence type="ECO:0000313" key="20">
    <source>
        <dbReference type="Proteomes" id="UP000486351"/>
    </source>
</evidence>
<dbReference type="Proteomes" id="UP000440732">
    <property type="component" value="Unassembled WGS sequence"/>
</dbReference>
<evidence type="ECO:0000313" key="19">
    <source>
        <dbReference type="Proteomes" id="UP000476176"/>
    </source>
</evidence>
<keyword evidence="13" id="KW-1185">Reference proteome</keyword>
<proteinExistence type="predicted"/>
<protein>
    <submittedName>
        <fullName evidence="3">Uncharacterized protein</fullName>
    </submittedName>
</protein>
<dbReference type="Proteomes" id="UP000488956">
    <property type="component" value="Unassembled WGS sequence"/>
</dbReference>
<feature type="compositionally biased region" description="Basic residues" evidence="1">
    <location>
        <begin position="162"/>
        <end position="186"/>
    </location>
</feature>
<evidence type="ECO:0000313" key="14">
    <source>
        <dbReference type="Proteomes" id="UP000437068"/>
    </source>
</evidence>
<comment type="caution">
    <text evidence="3">The sequence shown here is derived from an EMBL/GenBank/DDBJ whole genome shotgun (WGS) entry which is preliminary data.</text>
</comment>
<evidence type="ECO:0000313" key="15">
    <source>
        <dbReference type="Proteomes" id="UP000440367"/>
    </source>
</evidence>
<evidence type="ECO:0000313" key="17">
    <source>
        <dbReference type="Proteomes" id="UP000441208"/>
    </source>
</evidence>